<proteinExistence type="inferred from homology"/>
<dbReference type="PANTHER" id="PTHR21454">
    <property type="entry name" value="DPH3 HOMOLOG-RELATED"/>
    <property type="match status" value="1"/>
</dbReference>
<keyword evidence="6" id="KW-0539">Nucleus</keyword>
<evidence type="ECO:0000256" key="4">
    <source>
        <dbReference type="ARBA" id="ARBA00022723"/>
    </source>
</evidence>
<evidence type="ECO:0000313" key="10">
    <source>
        <dbReference type="Proteomes" id="UP000283530"/>
    </source>
</evidence>
<keyword evidence="4" id="KW-0479">Metal-binding</keyword>
<evidence type="ECO:0000256" key="6">
    <source>
        <dbReference type="ARBA" id="ARBA00023242"/>
    </source>
</evidence>
<dbReference type="Gene3D" id="3.10.660.10">
    <property type="entry name" value="DPH Zinc finger"/>
    <property type="match status" value="1"/>
</dbReference>
<dbReference type="GO" id="GO:0017183">
    <property type="term" value="P:protein histidyl modification to diphthamide"/>
    <property type="evidence" value="ECO:0007669"/>
    <property type="project" value="InterPro"/>
</dbReference>
<dbReference type="Pfam" id="PF05207">
    <property type="entry name" value="Zn_ribbon_CSL"/>
    <property type="match status" value="1"/>
</dbReference>
<dbReference type="GO" id="GO:0005634">
    <property type="term" value="C:nucleus"/>
    <property type="evidence" value="ECO:0007669"/>
    <property type="project" value="UniProtKB-SubCell"/>
</dbReference>
<protein>
    <submittedName>
        <fullName evidence="9">DnaJ domain-containing protein</fullName>
    </submittedName>
</protein>
<dbReference type="OrthoDB" id="66964at2759"/>
<dbReference type="InterPro" id="IPR007872">
    <property type="entry name" value="DPH_MB_dom"/>
</dbReference>
<evidence type="ECO:0000256" key="1">
    <source>
        <dbReference type="ARBA" id="ARBA00004123"/>
    </source>
</evidence>
<evidence type="ECO:0000313" key="9">
    <source>
        <dbReference type="EMBL" id="RWR84436.1"/>
    </source>
</evidence>
<gene>
    <name evidence="9" type="ORF">CKAN_01324900</name>
</gene>
<dbReference type="AlphaFoldDB" id="A0A443P134"/>
<evidence type="ECO:0000256" key="3">
    <source>
        <dbReference type="ARBA" id="ARBA00006169"/>
    </source>
</evidence>
<dbReference type="SMART" id="SM00271">
    <property type="entry name" value="DnaJ"/>
    <property type="match status" value="1"/>
</dbReference>
<dbReference type="PRINTS" id="PR00625">
    <property type="entry name" value="JDOMAIN"/>
</dbReference>
<accession>A0A443P134</accession>
<evidence type="ECO:0000259" key="8">
    <source>
        <dbReference type="PROSITE" id="PS51074"/>
    </source>
</evidence>
<keyword evidence="5" id="KW-0408">Iron</keyword>
<feature type="domain" description="DPH-type MB" evidence="8">
    <location>
        <begin position="191"/>
        <end position="269"/>
    </location>
</feature>
<organism evidence="9 10">
    <name type="scientific">Cinnamomum micranthum f. kanehirae</name>
    <dbReference type="NCBI Taxonomy" id="337451"/>
    <lineage>
        <taxon>Eukaryota</taxon>
        <taxon>Viridiplantae</taxon>
        <taxon>Streptophyta</taxon>
        <taxon>Embryophyta</taxon>
        <taxon>Tracheophyta</taxon>
        <taxon>Spermatophyta</taxon>
        <taxon>Magnoliopsida</taxon>
        <taxon>Magnoliidae</taxon>
        <taxon>Laurales</taxon>
        <taxon>Lauraceae</taxon>
        <taxon>Cinnamomum</taxon>
    </lineage>
</organism>
<keyword evidence="10" id="KW-1185">Reference proteome</keyword>
<name>A0A443P134_9MAGN</name>
<comment type="subcellular location">
    <subcellularLocation>
        <location evidence="2">Cytoplasm</location>
    </subcellularLocation>
    <subcellularLocation>
        <location evidence="1">Nucleus</location>
    </subcellularLocation>
</comment>
<dbReference type="Pfam" id="PF00226">
    <property type="entry name" value="DnaJ"/>
    <property type="match status" value="1"/>
</dbReference>
<dbReference type="STRING" id="337451.A0A443P134"/>
<dbReference type="Proteomes" id="UP000283530">
    <property type="component" value="Unassembled WGS sequence"/>
</dbReference>
<dbReference type="FunFam" id="3.10.660.10:FF:000003">
    <property type="entry name" value="DNAJ heat shock N-terminal domain-containing protein-like"/>
    <property type="match status" value="1"/>
</dbReference>
<sequence>MLSNDGRHWAESCGCVYVKPPASEPPIPLMGLPITKSQLSPLQIQGASSMTRLASNKLIPFQISLSLSLSLSLYSEEEERRRRRRRRLFTKLLEEAPSMLLAGTTSIQKTHYDILSVKEDSSHDEIRASYRAAVLDTHPDKLQERFEVFGHCQDLQERFLQVQKAWEILGDPKSRAIYDNKLQSLRQDSEIADDVKMEEMTVEDDGDVVELFYQCRCGDYFSINSVELTEMGFSFKGQGSKNSWTIDSTLASVVLPCGSCSLKIRLVIDTNDSAQVFP</sequence>
<dbReference type="GO" id="GO:0046872">
    <property type="term" value="F:metal ion binding"/>
    <property type="evidence" value="ECO:0007669"/>
    <property type="project" value="UniProtKB-KW"/>
</dbReference>
<dbReference type="CDD" id="cd06257">
    <property type="entry name" value="DnaJ"/>
    <property type="match status" value="1"/>
</dbReference>
<evidence type="ECO:0000259" key="7">
    <source>
        <dbReference type="PROSITE" id="PS50076"/>
    </source>
</evidence>
<dbReference type="SUPFAM" id="SSF144217">
    <property type="entry name" value="CSL zinc finger"/>
    <property type="match status" value="1"/>
</dbReference>
<dbReference type="Gene3D" id="1.10.287.110">
    <property type="entry name" value="DnaJ domain"/>
    <property type="match status" value="1"/>
</dbReference>
<dbReference type="PROSITE" id="PS50076">
    <property type="entry name" value="DNAJ_2"/>
    <property type="match status" value="1"/>
</dbReference>
<dbReference type="InterPro" id="IPR001623">
    <property type="entry name" value="DnaJ_domain"/>
</dbReference>
<dbReference type="InterPro" id="IPR044248">
    <property type="entry name" value="DPH3/4-like"/>
</dbReference>
<dbReference type="PANTHER" id="PTHR21454:SF47">
    <property type="entry name" value="DNAJ HEAT SHOCK N-TERMINAL DOMAIN-CONTAINING PROTEIN"/>
    <property type="match status" value="1"/>
</dbReference>
<dbReference type="InterPro" id="IPR036671">
    <property type="entry name" value="DPH_MB_sf"/>
</dbReference>
<comment type="similarity">
    <text evidence="3">Belongs to the DPH4 family.</text>
</comment>
<dbReference type="EMBL" id="QPKB01000005">
    <property type="protein sequence ID" value="RWR84436.1"/>
    <property type="molecule type" value="Genomic_DNA"/>
</dbReference>
<dbReference type="InterPro" id="IPR036869">
    <property type="entry name" value="J_dom_sf"/>
</dbReference>
<dbReference type="SUPFAM" id="SSF46565">
    <property type="entry name" value="Chaperone J-domain"/>
    <property type="match status" value="1"/>
</dbReference>
<feature type="domain" description="J" evidence="7">
    <location>
        <begin position="110"/>
        <end position="182"/>
    </location>
</feature>
<comment type="caution">
    <text evidence="9">The sequence shown here is derived from an EMBL/GenBank/DDBJ whole genome shotgun (WGS) entry which is preliminary data.</text>
</comment>
<dbReference type="PROSITE" id="PS51074">
    <property type="entry name" value="DPH_MB"/>
    <property type="match status" value="1"/>
</dbReference>
<evidence type="ECO:0000256" key="5">
    <source>
        <dbReference type="ARBA" id="ARBA00023004"/>
    </source>
</evidence>
<reference evidence="9 10" key="1">
    <citation type="journal article" date="2019" name="Nat. Plants">
        <title>Stout camphor tree genome fills gaps in understanding of flowering plant genome evolution.</title>
        <authorList>
            <person name="Chaw S.M."/>
            <person name="Liu Y.C."/>
            <person name="Wu Y.W."/>
            <person name="Wang H.Y."/>
            <person name="Lin C.I."/>
            <person name="Wu C.S."/>
            <person name="Ke H.M."/>
            <person name="Chang L.Y."/>
            <person name="Hsu C.Y."/>
            <person name="Yang H.T."/>
            <person name="Sudianto E."/>
            <person name="Hsu M.H."/>
            <person name="Wu K.P."/>
            <person name="Wang L.N."/>
            <person name="Leebens-Mack J.H."/>
            <person name="Tsai I.J."/>
        </authorList>
    </citation>
    <scope>NUCLEOTIDE SEQUENCE [LARGE SCALE GENOMIC DNA]</scope>
    <source>
        <strain evidence="10">cv. Chaw 1501</strain>
        <tissue evidence="9">Young leaves</tissue>
    </source>
</reference>
<dbReference type="GO" id="GO:0005829">
    <property type="term" value="C:cytosol"/>
    <property type="evidence" value="ECO:0007669"/>
    <property type="project" value="TreeGrafter"/>
</dbReference>
<evidence type="ECO:0000256" key="2">
    <source>
        <dbReference type="ARBA" id="ARBA00004496"/>
    </source>
</evidence>